<dbReference type="eggNOG" id="COG0398">
    <property type="taxonomic scope" value="Bacteria"/>
</dbReference>
<name>A6NTW5_9FIRM</name>
<dbReference type="STRING" id="411467.BACCAP_01645"/>
<keyword evidence="5 6" id="KW-0472">Membrane</keyword>
<dbReference type="Pfam" id="PF09335">
    <property type="entry name" value="VTT_dom"/>
    <property type="match status" value="1"/>
</dbReference>
<keyword evidence="4 6" id="KW-1133">Transmembrane helix</keyword>
<dbReference type="EMBL" id="AAXG02000011">
    <property type="protein sequence ID" value="EDN00312.1"/>
    <property type="molecule type" value="Genomic_DNA"/>
</dbReference>
<dbReference type="PANTHER" id="PTHR12677:SF49">
    <property type="entry name" value="TVP38_TMEM64 FAMILY MEMBRANE PROTEIN"/>
    <property type="match status" value="1"/>
</dbReference>
<keyword evidence="3 6" id="KW-0812">Transmembrane</keyword>
<feature type="transmembrane region" description="Helical" evidence="6">
    <location>
        <begin position="81"/>
        <end position="102"/>
    </location>
</feature>
<keyword evidence="9" id="KW-1185">Reference proteome</keyword>
<feature type="transmembrane region" description="Helical" evidence="6">
    <location>
        <begin position="163"/>
        <end position="183"/>
    </location>
</feature>
<dbReference type="Proteomes" id="UP000003639">
    <property type="component" value="Unassembled WGS sequence"/>
</dbReference>
<sequence length="254" mass="28345">MVMLAGWEPFYPSDHYFYHARQGAWHMKKKRNHKWIATLVVTVLALGGILLFLWCTGFFTAAQSLDGIQDYIARFSPYSHLVFFLIQLASVVVAPIPSNITAAGGALLFGMWPAFLLTAGAVVLGSAVVFWLARVLGHSFAGRFVSQKVSDKYLDLIRRKRDIFLVLVFLFPFFPDDLICILAGLTDIGFLRFLVIVLLTRPWGLLVASAVGSSVISIPLWAMALIGLAGLALFLVSMKYGDRWEARLLEKFKQ</sequence>
<keyword evidence="2 6" id="KW-1003">Cell membrane</keyword>
<dbReference type="InterPro" id="IPR032816">
    <property type="entry name" value="VTT_dom"/>
</dbReference>
<dbReference type="AlphaFoldDB" id="A6NTW5"/>
<dbReference type="GO" id="GO:0005886">
    <property type="term" value="C:plasma membrane"/>
    <property type="evidence" value="ECO:0007669"/>
    <property type="project" value="UniProtKB-SubCell"/>
</dbReference>
<evidence type="ECO:0000256" key="1">
    <source>
        <dbReference type="ARBA" id="ARBA00004651"/>
    </source>
</evidence>
<comment type="similarity">
    <text evidence="6">Belongs to the TVP38/TMEM64 family.</text>
</comment>
<proteinExistence type="inferred from homology"/>
<comment type="subcellular location">
    <subcellularLocation>
        <location evidence="1 6">Cell membrane</location>
        <topology evidence="1 6">Multi-pass membrane protein</topology>
    </subcellularLocation>
</comment>
<organism evidence="8 9">
    <name type="scientific">Pseudoflavonifractor capillosus ATCC 29799</name>
    <dbReference type="NCBI Taxonomy" id="411467"/>
    <lineage>
        <taxon>Bacteria</taxon>
        <taxon>Bacillati</taxon>
        <taxon>Bacillota</taxon>
        <taxon>Clostridia</taxon>
        <taxon>Eubacteriales</taxon>
        <taxon>Oscillospiraceae</taxon>
        <taxon>Pseudoflavonifractor</taxon>
    </lineage>
</organism>
<accession>A6NTW5</accession>
<evidence type="ECO:0000256" key="4">
    <source>
        <dbReference type="ARBA" id="ARBA00022989"/>
    </source>
</evidence>
<feature type="domain" description="VTT" evidence="7">
    <location>
        <begin position="96"/>
        <end position="213"/>
    </location>
</feature>
<feature type="transmembrane region" description="Helical" evidence="6">
    <location>
        <begin position="218"/>
        <end position="238"/>
    </location>
</feature>
<gene>
    <name evidence="8" type="ORF">BACCAP_01645</name>
</gene>
<reference evidence="8 9" key="1">
    <citation type="submission" date="2007-04" db="EMBL/GenBank/DDBJ databases">
        <authorList>
            <person name="Fulton L."/>
            <person name="Clifton S."/>
            <person name="Fulton B."/>
            <person name="Xu J."/>
            <person name="Minx P."/>
            <person name="Pepin K.H."/>
            <person name="Johnson M."/>
            <person name="Thiruvilangam P."/>
            <person name="Bhonagiri V."/>
            <person name="Nash W.E."/>
            <person name="Mardis E.R."/>
            <person name="Wilson R.K."/>
        </authorList>
    </citation>
    <scope>NUCLEOTIDE SEQUENCE [LARGE SCALE GENOMIC DNA]</scope>
    <source>
        <strain evidence="8 9">ATCC 29799</strain>
    </source>
</reference>
<evidence type="ECO:0000256" key="6">
    <source>
        <dbReference type="RuleBase" id="RU366058"/>
    </source>
</evidence>
<evidence type="ECO:0000313" key="8">
    <source>
        <dbReference type="EMBL" id="EDN00312.1"/>
    </source>
</evidence>
<evidence type="ECO:0000256" key="5">
    <source>
        <dbReference type="ARBA" id="ARBA00023136"/>
    </source>
</evidence>
<comment type="caution">
    <text evidence="8">The sequence shown here is derived from an EMBL/GenBank/DDBJ whole genome shotgun (WGS) entry which is preliminary data.</text>
</comment>
<evidence type="ECO:0000313" key="9">
    <source>
        <dbReference type="Proteomes" id="UP000003639"/>
    </source>
</evidence>
<evidence type="ECO:0000256" key="3">
    <source>
        <dbReference type="ARBA" id="ARBA00022692"/>
    </source>
</evidence>
<evidence type="ECO:0000256" key="2">
    <source>
        <dbReference type="ARBA" id="ARBA00022475"/>
    </source>
</evidence>
<dbReference type="InterPro" id="IPR015414">
    <property type="entry name" value="TMEM64"/>
</dbReference>
<protein>
    <recommendedName>
        <fullName evidence="6">TVP38/TMEM64 family membrane protein</fullName>
    </recommendedName>
</protein>
<feature type="transmembrane region" description="Helical" evidence="6">
    <location>
        <begin position="35"/>
        <end position="61"/>
    </location>
</feature>
<dbReference type="PANTHER" id="PTHR12677">
    <property type="entry name" value="GOLGI APPARATUS MEMBRANE PROTEIN TVP38-RELATED"/>
    <property type="match status" value="1"/>
</dbReference>
<feature type="transmembrane region" description="Helical" evidence="6">
    <location>
        <begin position="114"/>
        <end position="133"/>
    </location>
</feature>
<reference evidence="8 9" key="2">
    <citation type="submission" date="2007-06" db="EMBL/GenBank/DDBJ databases">
        <title>Draft genome sequence of Pseudoflavonifractor capillosus ATCC 29799.</title>
        <authorList>
            <person name="Sudarsanam P."/>
            <person name="Ley R."/>
            <person name="Guruge J."/>
            <person name="Turnbaugh P.J."/>
            <person name="Mahowald M."/>
            <person name="Liep D."/>
            <person name="Gordon J."/>
        </authorList>
    </citation>
    <scope>NUCLEOTIDE SEQUENCE [LARGE SCALE GENOMIC DNA]</scope>
    <source>
        <strain evidence="8 9">ATCC 29799</strain>
    </source>
</reference>
<evidence type="ECO:0000259" key="7">
    <source>
        <dbReference type="Pfam" id="PF09335"/>
    </source>
</evidence>